<comment type="caution">
    <text evidence="2">The sequence shown here is derived from an EMBL/GenBank/DDBJ whole genome shotgun (WGS) entry which is preliminary data.</text>
</comment>
<evidence type="ECO:0000256" key="1">
    <source>
        <dbReference type="SAM" id="MobiDB-lite"/>
    </source>
</evidence>
<evidence type="ECO:0000313" key="2">
    <source>
        <dbReference type="EMBL" id="GGS63871.1"/>
    </source>
</evidence>
<organism evidence="2 3">
    <name type="scientific">Streptomyces badius</name>
    <dbReference type="NCBI Taxonomy" id="1941"/>
    <lineage>
        <taxon>Bacteria</taxon>
        <taxon>Bacillati</taxon>
        <taxon>Actinomycetota</taxon>
        <taxon>Actinomycetes</taxon>
        <taxon>Kitasatosporales</taxon>
        <taxon>Streptomycetaceae</taxon>
        <taxon>Streptomyces</taxon>
    </lineage>
</organism>
<dbReference type="EMBL" id="BMSZ01000012">
    <property type="protein sequence ID" value="GGS63871.1"/>
    <property type="molecule type" value="Genomic_DNA"/>
</dbReference>
<feature type="region of interest" description="Disordered" evidence="1">
    <location>
        <begin position="1"/>
        <end position="25"/>
    </location>
</feature>
<protein>
    <submittedName>
        <fullName evidence="2">Uncharacterized protein</fullName>
    </submittedName>
</protein>
<keyword evidence="3" id="KW-1185">Reference proteome</keyword>
<accession>A0ABQ2TCK4</accession>
<dbReference type="Proteomes" id="UP000659767">
    <property type="component" value="Unassembled WGS sequence"/>
</dbReference>
<dbReference type="RefSeq" id="WP_199888897.1">
    <property type="nucleotide sequence ID" value="NZ_BMSZ01000012.1"/>
</dbReference>
<evidence type="ECO:0000313" key="3">
    <source>
        <dbReference type="Proteomes" id="UP000659767"/>
    </source>
</evidence>
<reference evidence="3" key="1">
    <citation type="journal article" date="2019" name="Int. J. Syst. Evol. Microbiol.">
        <title>The Global Catalogue of Microorganisms (GCM) 10K type strain sequencing project: providing services to taxonomists for standard genome sequencing and annotation.</title>
        <authorList>
            <consortium name="The Broad Institute Genomics Platform"/>
            <consortium name="The Broad Institute Genome Sequencing Center for Infectious Disease"/>
            <person name="Wu L."/>
            <person name="Ma J."/>
        </authorList>
    </citation>
    <scope>NUCLEOTIDE SEQUENCE [LARGE SCALE GENOMIC DNA]</scope>
    <source>
        <strain evidence="3">JCM 4350</strain>
    </source>
</reference>
<gene>
    <name evidence="2" type="ORF">GCM10010253_43560</name>
</gene>
<sequence length="59" mass="6288">MAATVHVAPLNDLIDHDTDSEEPSCVCGPQTVPVEIGGLVVWAYVHASLDGREFAEEVP</sequence>
<name>A0ABQ2TCK4_STRBA</name>
<proteinExistence type="predicted"/>